<keyword evidence="5" id="KW-0460">Magnesium</keyword>
<evidence type="ECO:0000256" key="1">
    <source>
        <dbReference type="ARBA" id="ARBA00001946"/>
    </source>
</evidence>
<sequence>MSFFKQTCNEFESYLHDNQPEISGFHPHFEKAFWEMVLNGGKRFRPNLLLSVVCAEAKEQAKNAFDVCLSIECLHTYSLIHDDLPAMDNAALRRNHPTLHCKYDEVSAILIGDGLNTYSFYLLANAHFAPSVVAELISCLAENGGIGGMVLGQALDCYFEHTTLPLDKLQFIHTHKTAKLIAASLKMGAIIANLSLDMQKFLYDFGLVLGLYFQIRDDIIDSIQDESISGKTANNDTNKNSYVNLMGLNGAKNALKEHGDLLQKDLEKLQTLGYDRLYANLNELLESYLKPLD</sequence>
<dbReference type="SFLD" id="SFLDS00005">
    <property type="entry name" value="Isoprenoid_Synthase_Type_I"/>
    <property type="match status" value="1"/>
</dbReference>
<dbReference type="InterPro" id="IPR033749">
    <property type="entry name" value="Polyprenyl_synt_CS"/>
</dbReference>
<evidence type="ECO:0000256" key="7">
    <source>
        <dbReference type="RuleBase" id="RU004466"/>
    </source>
</evidence>
<evidence type="ECO:0000313" key="8">
    <source>
        <dbReference type="EMBL" id="AQQ60330.1"/>
    </source>
</evidence>
<gene>
    <name evidence="9" type="ORF">LS77_010430</name>
    <name evidence="8" type="ORF">XJ32_09775</name>
</gene>
<reference evidence="9" key="3">
    <citation type="submission" date="2018-04" db="EMBL/GenBank/DDBJ databases">
        <authorList>
            <person name="Sheh A."/>
            <person name="Shen Z."/>
            <person name="Mannion A.J."/>
            <person name="Fox J.G."/>
        </authorList>
    </citation>
    <scope>NUCLEOTIDE SEQUENCE</scope>
    <source>
        <strain evidence="9">Missouri</strain>
    </source>
</reference>
<dbReference type="CDD" id="cd00685">
    <property type="entry name" value="Trans_IPPS_HT"/>
    <property type="match status" value="1"/>
</dbReference>
<reference evidence="9 10" key="1">
    <citation type="journal article" date="2014" name="Genome Announc.">
        <title>Draft genome sequences of eight enterohepatic helicobacter species isolated from both laboratory and wild rodents.</title>
        <authorList>
            <person name="Sheh A."/>
            <person name="Shen Z."/>
            <person name="Fox J.G."/>
        </authorList>
    </citation>
    <scope>NUCLEOTIDE SEQUENCE [LARGE SCALE GENOMIC DNA]</scope>
    <source>
        <strain evidence="9 10">Missouri</strain>
    </source>
</reference>
<comment type="cofactor">
    <cofactor evidence="1">
        <name>Mg(2+)</name>
        <dbReference type="ChEBI" id="CHEBI:18420"/>
    </cofactor>
</comment>
<dbReference type="Pfam" id="PF00348">
    <property type="entry name" value="polyprenyl_synt"/>
    <property type="match status" value="1"/>
</dbReference>
<dbReference type="GO" id="GO:0016114">
    <property type="term" value="P:terpenoid biosynthetic process"/>
    <property type="evidence" value="ECO:0007669"/>
    <property type="project" value="UniProtKB-ARBA"/>
</dbReference>
<evidence type="ECO:0000256" key="4">
    <source>
        <dbReference type="ARBA" id="ARBA00022723"/>
    </source>
</evidence>
<dbReference type="FunFam" id="1.10.600.10:FF:000001">
    <property type="entry name" value="Geranylgeranyl diphosphate synthase"/>
    <property type="match status" value="1"/>
</dbReference>
<dbReference type="Gene3D" id="1.10.600.10">
    <property type="entry name" value="Farnesyl Diphosphate Synthase"/>
    <property type="match status" value="1"/>
</dbReference>
<dbReference type="Proteomes" id="UP000029870">
    <property type="component" value="Unassembled WGS sequence"/>
</dbReference>
<keyword evidence="3 7" id="KW-0808">Transferase</keyword>
<name>A0A1Q2LIK5_9HELI</name>
<dbReference type="SUPFAM" id="SSF48576">
    <property type="entry name" value="Terpenoid synthases"/>
    <property type="match status" value="1"/>
</dbReference>
<dbReference type="PROSITE" id="PS00444">
    <property type="entry name" value="POLYPRENYL_SYNTHASE_2"/>
    <property type="match status" value="1"/>
</dbReference>
<dbReference type="RefSeq" id="WP_004087522.1">
    <property type="nucleotide sequence ID" value="NZ_CABKOK010000009.1"/>
</dbReference>
<dbReference type="STRING" id="37372.XJ32_09775"/>
<dbReference type="KEGG" id="hbl:XJ32_09775"/>
<evidence type="ECO:0000256" key="3">
    <source>
        <dbReference type="ARBA" id="ARBA00022679"/>
    </source>
</evidence>
<protein>
    <submittedName>
        <fullName evidence="8">Geranyl transferase</fullName>
    </submittedName>
    <submittedName>
        <fullName evidence="9">Polyprenyl synthetase family protein</fullName>
    </submittedName>
</protein>
<organism evidence="8 11">
    <name type="scientific">Helicobacter bilis</name>
    <dbReference type="NCBI Taxonomy" id="37372"/>
    <lineage>
        <taxon>Bacteria</taxon>
        <taxon>Pseudomonadati</taxon>
        <taxon>Campylobacterota</taxon>
        <taxon>Epsilonproteobacteria</taxon>
        <taxon>Campylobacterales</taxon>
        <taxon>Helicobacteraceae</taxon>
        <taxon>Helicobacter</taxon>
    </lineage>
</organism>
<dbReference type="AlphaFoldDB" id="A0A1Q2LIK5"/>
<proteinExistence type="inferred from homology"/>
<dbReference type="SFLD" id="SFLDG01017">
    <property type="entry name" value="Polyprenyl_Transferase_Like"/>
    <property type="match status" value="1"/>
</dbReference>
<comment type="similarity">
    <text evidence="2 7">Belongs to the FPP/GGPP synthase family.</text>
</comment>
<evidence type="ECO:0000313" key="10">
    <source>
        <dbReference type="Proteomes" id="UP000029870"/>
    </source>
</evidence>
<dbReference type="GO" id="GO:0004659">
    <property type="term" value="F:prenyltransferase activity"/>
    <property type="evidence" value="ECO:0007669"/>
    <property type="project" value="InterPro"/>
</dbReference>
<dbReference type="GeneID" id="60656952"/>
<accession>A0A1Q2LIK5</accession>
<dbReference type="InterPro" id="IPR000092">
    <property type="entry name" value="Polyprenyl_synt"/>
</dbReference>
<dbReference type="PANTHER" id="PTHR43281">
    <property type="entry name" value="FARNESYL DIPHOSPHATE SYNTHASE"/>
    <property type="match status" value="1"/>
</dbReference>
<dbReference type="EMBL" id="CP019645">
    <property type="protein sequence ID" value="AQQ60330.1"/>
    <property type="molecule type" value="Genomic_DNA"/>
</dbReference>
<dbReference type="Proteomes" id="UP000188298">
    <property type="component" value="Chromosome"/>
</dbReference>
<evidence type="ECO:0000256" key="5">
    <source>
        <dbReference type="ARBA" id="ARBA00022842"/>
    </source>
</evidence>
<evidence type="ECO:0000256" key="6">
    <source>
        <dbReference type="ARBA" id="ARBA00023229"/>
    </source>
</evidence>
<keyword evidence="4" id="KW-0479">Metal-binding</keyword>
<reference evidence="8 11" key="2">
    <citation type="submission" date="2017-02" db="EMBL/GenBank/DDBJ databases">
        <title>Whole genome sequencing of Helicobacter bilis strain AAQJH.</title>
        <authorList>
            <person name="Conlan S."/>
            <person name="Thomas P.J."/>
            <person name="Mullikin J."/>
            <person name="Palmore T.N."/>
            <person name="Frank K.M."/>
            <person name="Segre J.A."/>
        </authorList>
    </citation>
    <scope>NUCLEOTIDE SEQUENCE [LARGE SCALE GENOMIC DNA]</scope>
    <source>
        <strain evidence="8 11">AAQJH</strain>
    </source>
</reference>
<dbReference type="PANTHER" id="PTHR43281:SF1">
    <property type="entry name" value="FARNESYL DIPHOSPHATE SYNTHASE"/>
    <property type="match status" value="1"/>
</dbReference>
<dbReference type="InterPro" id="IPR008949">
    <property type="entry name" value="Isoprenoid_synthase_dom_sf"/>
</dbReference>
<evidence type="ECO:0000313" key="9">
    <source>
        <dbReference type="EMBL" id="TLE02467.1"/>
    </source>
</evidence>
<evidence type="ECO:0000313" key="11">
    <source>
        <dbReference type="Proteomes" id="UP000188298"/>
    </source>
</evidence>
<keyword evidence="6" id="KW-0414">Isoprene biosynthesis</keyword>
<dbReference type="EMBL" id="JRPH02000047">
    <property type="protein sequence ID" value="TLE02467.1"/>
    <property type="molecule type" value="Genomic_DNA"/>
</dbReference>
<evidence type="ECO:0000256" key="2">
    <source>
        <dbReference type="ARBA" id="ARBA00006706"/>
    </source>
</evidence>
<dbReference type="GO" id="GO:0046872">
    <property type="term" value="F:metal ion binding"/>
    <property type="evidence" value="ECO:0007669"/>
    <property type="project" value="UniProtKB-KW"/>
</dbReference>